<reference evidence="2" key="1">
    <citation type="submission" date="2024-02" db="UniProtKB">
        <authorList>
            <consortium name="WormBaseParasite"/>
        </authorList>
    </citation>
    <scope>IDENTIFICATION</scope>
</reference>
<keyword evidence="1" id="KW-1185">Reference proteome</keyword>
<evidence type="ECO:0000313" key="1">
    <source>
        <dbReference type="Proteomes" id="UP000887575"/>
    </source>
</evidence>
<dbReference type="WBParaSite" id="MBELARI_LOCUS3419">
    <property type="protein sequence ID" value="MBELARI_LOCUS3419"/>
    <property type="gene ID" value="MBELARI_LOCUS3419"/>
</dbReference>
<dbReference type="AlphaFoldDB" id="A0AAF3FBS3"/>
<proteinExistence type="predicted"/>
<sequence length="36" mass="4204">MVVNMWVCTLLTRCVKYNSTRNSRRPIGVLDHSPKK</sequence>
<evidence type="ECO:0000313" key="2">
    <source>
        <dbReference type="WBParaSite" id="MBELARI_LOCUS3419"/>
    </source>
</evidence>
<protein>
    <submittedName>
        <fullName evidence="2">Uncharacterized protein</fullName>
    </submittedName>
</protein>
<dbReference type="Proteomes" id="UP000887575">
    <property type="component" value="Unassembled WGS sequence"/>
</dbReference>
<organism evidence="1 2">
    <name type="scientific">Mesorhabditis belari</name>
    <dbReference type="NCBI Taxonomy" id="2138241"/>
    <lineage>
        <taxon>Eukaryota</taxon>
        <taxon>Metazoa</taxon>
        <taxon>Ecdysozoa</taxon>
        <taxon>Nematoda</taxon>
        <taxon>Chromadorea</taxon>
        <taxon>Rhabditida</taxon>
        <taxon>Rhabditina</taxon>
        <taxon>Rhabditomorpha</taxon>
        <taxon>Rhabditoidea</taxon>
        <taxon>Rhabditidae</taxon>
        <taxon>Mesorhabditinae</taxon>
        <taxon>Mesorhabditis</taxon>
    </lineage>
</organism>
<accession>A0AAF3FBS3</accession>
<name>A0AAF3FBS3_9BILA</name>